<evidence type="ECO:0000313" key="2">
    <source>
        <dbReference type="EMBL" id="QOY86644.1"/>
    </source>
</evidence>
<gene>
    <name evidence="2" type="ORF">IRI77_28215</name>
</gene>
<dbReference type="EMBL" id="CP063849">
    <property type="protein sequence ID" value="QOY86644.1"/>
    <property type="molecule type" value="Genomic_DNA"/>
</dbReference>
<dbReference type="SUPFAM" id="SSF89550">
    <property type="entry name" value="PHP domain-like"/>
    <property type="match status" value="1"/>
</dbReference>
<name>A0A7S7NN80_PALFE</name>
<dbReference type="InterPro" id="IPR010496">
    <property type="entry name" value="AL/BT2_dom"/>
</dbReference>
<accession>A0A7S7NN80</accession>
<protein>
    <submittedName>
        <fullName evidence="2">DUF1080 domain-containing protein</fullName>
    </submittedName>
</protein>
<dbReference type="Gene3D" id="2.60.120.560">
    <property type="entry name" value="Exo-inulinase, domain 1"/>
    <property type="match status" value="1"/>
</dbReference>
<sequence length="497" mass="55325">MPTSEISRRAFVASLAAASQLSAADDGWLPLFDGSSLKGWKASENKGTWKVVDGLLSNDGGRSHLFYEGPVKGADFRNFELEAEVMTKPGCNSGVYFHSTYQETGFPQKGFEVQVNNTATGEGSYRERKKTGSLYGVRNVYKQFVPDNEWFKLHISVRMKNVQVRLNGMLVVDYNEPNPPVIAEGSERGRFLDHGTFALQGHDPGSHAMYKSIRVRPLSDELPTTKIAYPPPDQTFVDIINYGAHNIPMVDFHVHLKLGLTLEQALQKSRQDGIMYGIAVNCGKGFPVQDDATARQFVESLKGQPVFVAMQAEGREWTQMFSSKTAALFDYVFTDSMTWTDNRGRRMRTWLPDEVGTIADPQEFMDTLVDRAVGIIDKEPVDIYVNPTFLPDAIAKDYASLWTEERMKKVVAALARNGVAMEINNRYKLPSALFVQMAKAAGVKFTMGTNNTGPADLLRCEYGLQIIKECKLGWQDFFVPGASGPKAVERKPNALKA</sequence>
<reference evidence="2 3" key="1">
    <citation type="submission" date="2020-10" db="EMBL/GenBank/DDBJ databases">
        <title>Complete genome sequence of Paludibaculum fermentans P105T, a facultatively anaerobic acidobacterium capable of dissimilatory Fe(III) reduction.</title>
        <authorList>
            <person name="Dedysh S.N."/>
            <person name="Beletsky A.V."/>
            <person name="Kulichevskaya I.S."/>
            <person name="Mardanov A.V."/>
            <person name="Ravin N.V."/>
        </authorList>
    </citation>
    <scope>NUCLEOTIDE SEQUENCE [LARGE SCALE GENOMIC DNA]</scope>
    <source>
        <strain evidence="2 3">P105</strain>
    </source>
</reference>
<dbReference type="InterPro" id="IPR016195">
    <property type="entry name" value="Pol/histidinol_Pase-like"/>
</dbReference>
<evidence type="ECO:0000259" key="1">
    <source>
        <dbReference type="Pfam" id="PF06439"/>
    </source>
</evidence>
<feature type="domain" description="3-keto-alpha-glucoside-1,2-lyase/3-keto-2-hydroxy-glucal hydratase" evidence="1">
    <location>
        <begin position="27"/>
        <end position="216"/>
    </location>
</feature>
<proteinExistence type="predicted"/>
<dbReference type="RefSeq" id="WP_194448313.1">
    <property type="nucleotide sequence ID" value="NZ_CP063849.1"/>
</dbReference>
<dbReference type="Gene3D" id="3.20.20.140">
    <property type="entry name" value="Metal-dependent hydrolases"/>
    <property type="match status" value="1"/>
</dbReference>
<dbReference type="AlphaFoldDB" id="A0A7S7NN80"/>
<dbReference type="KEGG" id="pfer:IRI77_28215"/>
<dbReference type="Proteomes" id="UP000593892">
    <property type="component" value="Chromosome"/>
</dbReference>
<keyword evidence="3" id="KW-1185">Reference proteome</keyword>
<dbReference type="Pfam" id="PF06439">
    <property type="entry name" value="3keto-disac_hyd"/>
    <property type="match status" value="1"/>
</dbReference>
<organism evidence="2 3">
    <name type="scientific">Paludibaculum fermentans</name>
    <dbReference type="NCBI Taxonomy" id="1473598"/>
    <lineage>
        <taxon>Bacteria</taxon>
        <taxon>Pseudomonadati</taxon>
        <taxon>Acidobacteriota</taxon>
        <taxon>Terriglobia</taxon>
        <taxon>Bryobacterales</taxon>
        <taxon>Bryobacteraceae</taxon>
        <taxon>Paludibaculum</taxon>
    </lineage>
</organism>
<dbReference type="GO" id="GO:0016787">
    <property type="term" value="F:hydrolase activity"/>
    <property type="evidence" value="ECO:0007669"/>
    <property type="project" value="InterPro"/>
</dbReference>
<evidence type="ECO:0000313" key="3">
    <source>
        <dbReference type="Proteomes" id="UP000593892"/>
    </source>
</evidence>